<dbReference type="EC" id="2.4.-.-" evidence="2"/>
<dbReference type="GO" id="GO:0016757">
    <property type="term" value="F:glycosyltransferase activity"/>
    <property type="evidence" value="ECO:0007669"/>
    <property type="project" value="UniProtKB-KW"/>
</dbReference>
<dbReference type="Proteomes" id="UP001524547">
    <property type="component" value="Unassembled WGS sequence"/>
</dbReference>
<evidence type="ECO:0000259" key="1">
    <source>
        <dbReference type="Pfam" id="PF00535"/>
    </source>
</evidence>
<gene>
    <name evidence="2" type="ORF">NFI88_01545</name>
</gene>
<dbReference type="InterPro" id="IPR029044">
    <property type="entry name" value="Nucleotide-diphossugar_trans"/>
</dbReference>
<keyword evidence="2" id="KW-0328">Glycosyltransferase</keyword>
<dbReference type="Gene3D" id="3.90.550.10">
    <property type="entry name" value="Spore Coat Polysaccharide Biosynthesis Protein SpsA, Chain A"/>
    <property type="match status" value="1"/>
</dbReference>
<dbReference type="PANTHER" id="PTHR43179">
    <property type="entry name" value="RHAMNOSYLTRANSFERASE WBBL"/>
    <property type="match status" value="1"/>
</dbReference>
<evidence type="ECO:0000313" key="2">
    <source>
        <dbReference type="EMBL" id="MCQ8239525.1"/>
    </source>
</evidence>
<accession>A0ABT1VTM5</accession>
<keyword evidence="3" id="KW-1185">Reference proteome</keyword>
<dbReference type="SUPFAM" id="SSF53448">
    <property type="entry name" value="Nucleotide-diphospho-sugar transferases"/>
    <property type="match status" value="1"/>
</dbReference>
<evidence type="ECO:0000313" key="3">
    <source>
        <dbReference type="Proteomes" id="UP001524547"/>
    </source>
</evidence>
<sequence length="611" mass="68225">MSEAGLDTGHRGLVLPDQNNGSIDFLSYCPAMEGWLAGGWIDLNWDDQDFPPHCVLEFGDGKVEGEAVLCTFPRSDVRKIGVGMLLFLPAATGRNSGLHDILLFQFGRGFRLTPSEPLDTPAEGEAMARAKALAGTAARTGRRTQLLRLLNRPTFTGQDSFDTLQHPVFLELDGAYLCPPDGLLLRGWMIDPFDTTQVLRVRCGPAVAVLDRGQWVPIARPDVREGFSKQFGGLEDQCGFLAFVPNIYIPGEPVYFELQSRLGEVVFKRIPSVRSTGVDTIKDTLSHLELRYDDLQNGYDHVLGPAVEAMNRFRLREPVGYHEMSFGDVPERPRCSIIVPLYGRIDFMELQLAFFSRSLSRDHEIIYVLDDPKQMRAVSALANSCLQRFLHPFRLVMLSHNVGYAPANNVGLKVARGEYVCFLNSDVFPKTPDWLEYMVETAAASPQHGVVGALLVFEDETVQHEGVAYERLPEFADWQFSLHPRKGRFPGADGEIETVEGITGACLLMPMALARAVGGFDEGYVIGDFEDVDLCRKAQERGYDCVVDRRARLYHLERQSQGEQQTSWRLNLTLYNAWRFQNRWVRPGATGSGYRLRPAGDAAAAVTEQVA</sequence>
<organism evidence="2 3">
    <name type="scientific">Rhizosaccharibacter radicis</name>
    <dbReference type="NCBI Taxonomy" id="2782605"/>
    <lineage>
        <taxon>Bacteria</taxon>
        <taxon>Pseudomonadati</taxon>
        <taxon>Pseudomonadota</taxon>
        <taxon>Alphaproteobacteria</taxon>
        <taxon>Acetobacterales</taxon>
        <taxon>Acetobacteraceae</taxon>
        <taxon>Rhizosaccharibacter</taxon>
    </lineage>
</organism>
<dbReference type="Pfam" id="PF00535">
    <property type="entry name" value="Glycos_transf_2"/>
    <property type="match status" value="1"/>
</dbReference>
<dbReference type="RefSeq" id="WP_422918261.1">
    <property type="nucleotide sequence ID" value="NZ_JAMZEJ010000001.1"/>
</dbReference>
<feature type="domain" description="Glycosyltransferase 2-like" evidence="1">
    <location>
        <begin position="336"/>
        <end position="465"/>
    </location>
</feature>
<proteinExistence type="predicted"/>
<name>A0ABT1VTM5_9PROT</name>
<reference evidence="2 3" key="1">
    <citation type="submission" date="2022-06" db="EMBL/GenBank/DDBJ databases">
        <title>Rhizosaccharibacter gen. nov. sp. nov. KSS12, endophytic bacteria isolated from sugarcane.</title>
        <authorList>
            <person name="Pitiwittayakul N."/>
        </authorList>
    </citation>
    <scope>NUCLEOTIDE SEQUENCE [LARGE SCALE GENOMIC DNA]</scope>
    <source>
        <strain evidence="2 3">KSS12</strain>
    </source>
</reference>
<keyword evidence="2" id="KW-0808">Transferase</keyword>
<dbReference type="InterPro" id="IPR001173">
    <property type="entry name" value="Glyco_trans_2-like"/>
</dbReference>
<comment type="caution">
    <text evidence="2">The sequence shown here is derived from an EMBL/GenBank/DDBJ whole genome shotgun (WGS) entry which is preliminary data.</text>
</comment>
<dbReference type="PANTHER" id="PTHR43179:SF7">
    <property type="entry name" value="RHAMNOSYLTRANSFERASE WBBL"/>
    <property type="match status" value="1"/>
</dbReference>
<dbReference type="EMBL" id="JAMZEJ010000001">
    <property type="protein sequence ID" value="MCQ8239525.1"/>
    <property type="molecule type" value="Genomic_DNA"/>
</dbReference>
<protein>
    <submittedName>
        <fullName evidence="2">Glycosyltransferase</fullName>
        <ecNumber evidence="2">2.4.-.-</ecNumber>
    </submittedName>
</protein>